<reference evidence="1" key="1">
    <citation type="submission" date="2021-02" db="EMBL/GenBank/DDBJ databases">
        <authorList>
            <person name="Dougan E. K."/>
            <person name="Rhodes N."/>
            <person name="Thang M."/>
            <person name="Chan C."/>
        </authorList>
    </citation>
    <scope>NUCLEOTIDE SEQUENCE</scope>
</reference>
<gene>
    <name evidence="1" type="ORF">SNAT2548_LOCUS31927</name>
</gene>
<accession>A0A812UB95</accession>
<keyword evidence="2" id="KW-1185">Reference proteome</keyword>
<dbReference type="AlphaFoldDB" id="A0A812UB95"/>
<comment type="caution">
    <text evidence="1">The sequence shown here is derived from an EMBL/GenBank/DDBJ whole genome shotgun (WGS) entry which is preliminary data.</text>
</comment>
<dbReference type="Proteomes" id="UP000604046">
    <property type="component" value="Unassembled WGS sequence"/>
</dbReference>
<evidence type="ECO:0000313" key="1">
    <source>
        <dbReference type="EMBL" id="CAE7564324.1"/>
    </source>
</evidence>
<organism evidence="1 2">
    <name type="scientific">Symbiodinium natans</name>
    <dbReference type="NCBI Taxonomy" id="878477"/>
    <lineage>
        <taxon>Eukaryota</taxon>
        <taxon>Sar</taxon>
        <taxon>Alveolata</taxon>
        <taxon>Dinophyceae</taxon>
        <taxon>Suessiales</taxon>
        <taxon>Symbiodiniaceae</taxon>
        <taxon>Symbiodinium</taxon>
    </lineage>
</organism>
<protein>
    <submittedName>
        <fullName evidence="1">Uncharacterized protein</fullName>
    </submittedName>
</protein>
<proteinExistence type="predicted"/>
<dbReference type="EMBL" id="CAJNDS010002684">
    <property type="protein sequence ID" value="CAE7564324.1"/>
    <property type="molecule type" value="Genomic_DNA"/>
</dbReference>
<evidence type="ECO:0000313" key="2">
    <source>
        <dbReference type="Proteomes" id="UP000604046"/>
    </source>
</evidence>
<name>A0A812UB95_9DINO</name>
<sequence length="102" mass="11206">MARIQRDVNRKGVGCFKWACGRSQHFRNIPKPCIGPWALYGKSPREMPNGALDVDCCGYCLAACLVTCETLNFSVISSMVTVTGADRLALSCFSLYHGNSRL</sequence>